<keyword evidence="4" id="KW-1185">Reference proteome</keyword>
<protein>
    <submittedName>
        <fullName evidence="3">Acyltransferase</fullName>
    </submittedName>
</protein>
<dbReference type="RefSeq" id="WP_121276934.1">
    <property type="nucleotide sequence ID" value="NZ_RBZV01000002.1"/>
</dbReference>
<feature type="transmembrane region" description="Helical" evidence="1">
    <location>
        <begin position="345"/>
        <end position="368"/>
    </location>
</feature>
<keyword evidence="1" id="KW-0472">Membrane</keyword>
<dbReference type="PANTHER" id="PTHR23028">
    <property type="entry name" value="ACETYLTRANSFERASE"/>
    <property type="match status" value="1"/>
</dbReference>
<dbReference type="GO" id="GO:0016020">
    <property type="term" value="C:membrane"/>
    <property type="evidence" value="ECO:0007669"/>
    <property type="project" value="TreeGrafter"/>
</dbReference>
<feature type="transmembrane region" description="Helical" evidence="1">
    <location>
        <begin position="156"/>
        <end position="184"/>
    </location>
</feature>
<reference evidence="3 4" key="1">
    <citation type="submission" date="2018-10" db="EMBL/GenBank/DDBJ databases">
        <title>Paraburkholderia sp. 7MK8-2, isolated from soil.</title>
        <authorList>
            <person name="Gao Z.-H."/>
            <person name="Qiu L.-H."/>
        </authorList>
    </citation>
    <scope>NUCLEOTIDE SEQUENCE [LARGE SCALE GENOMIC DNA]</scope>
    <source>
        <strain evidence="3 4">7MK8-2</strain>
    </source>
</reference>
<keyword evidence="3" id="KW-0808">Transferase</keyword>
<keyword evidence="1" id="KW-0812">Transmembrane</keyword>
<feature type="transmembrane region" description="Helical" evidence="1">
    <location>
        <begin position="205"/>
        <end position="222"/>
    </location>
</feature>
<keyword evidence="1" id="KW-1133">Transmembrane helix</keyword>
<feature type="transmembrane region" description="Helical" evidence="1">
    <location>
        <begin position="228"/>
        <end position="244"/>
    </location>
</feature>
<sequence length="395" mass="43223">MDQLLSYFLILGAVTALFSLRCWRFVDDAAAEGGSRVGSLDGIRGYLALSVMLHHAVIARHWMQTGVWLPPANPFYPLLGSVAVSLFFMITGYLFWGKLVAKGGRLNWTALYIGRLFRIAPVYGLAIVCMLFVVTVRSGWALHEPAMAVLREVLHWFGLGLLPGLDVNQVPQTALILAGVVWTLSYEWKFYFALLPLSVVAQGRWHLVVAALLLCASIVGTIIASHGIWHFTVLFAVGMMTASLREAGLRFRVAEWLLSALALIALAGPWIVHTGPYSIGQSLPLAVFFFLVCNGAAMFGLFNARPAVRLGHVSYSIYLLHGFVFSVGFDNALMRNMLVSGNVLYFWLITGGGALVLCIVASIVYATIERPCIEYGRSVGSRMTFRTGLQVAASS</sequence>
<organism evidence="3 4">
    <name type="scientific">Trinickia fusca</name>
    <dbReference type="NCBI Taxonomy" id="2419777"/>
    <lineage>
        <taxon>Bacteria</taxon>
        <taxon>Pseudomonadati</taxon>
        <taxon>Pseudomonadota</taxon>
        <taxon>Betaproteobacteria</taxon>
        <taxon>Burkholderiales</taxon>
        <taxon>Burkholderiaceae</taxon>
        <taxon>Trinickia</taxon>
    </lineage>
</organism>
<feature type="transmembrane region" description="Helical" evidence="1">
    <location>
        <begin position="75"/>
        <end position="96"/>
    </location>
</feature>
<evidence type="ECO:0000256" key="1">
    <source>
        <dbReference type="SAM" id="Phobius"/>
    </source>
</evidence>
<keyword evidence="3" id="KW-0012">Acyltransferase</keyword>
<dbReference type="PANTHER" id="PTHR23028:SF53">
    <property type="entry name" value="ACYL_TRANSF_3 DOMAIN-CONTAINING PROTEIN"/>
    <property type="match status" value="1"/>
</dbReference>
<accession>A0A494XTI5</accession>
<dbReference type="Proteomes" id="UP000280434">
    <property type="component" value="Unassembled WGS sequence"/>
</dbReference>
<proteinExistence type="predicted"/>
<dbReference type="GO" id="GO:0016747">
    <property type="term" value="F:acyltransferase activity, transferring groups other than amino-acyl groups"/>
    <property type="evidence" value="ECO:0007669"/>
    <property type="project" value="InterPro"/>
</dbReference>
<dbReference type="OrthoDB" id="9814807at2"/>
<feature type="domain" description="Acyltransferase 3" evidence="2">
    <location>
        <begin position="38"/>
        <end position="361"/>
    </location>
</feature>
<feature type="transmembrane region" description="Helical" evidence="1">
    <location>
        <begin position="116"/>
        <end position="136"/>
    </location>
</feature>
<comment type="caution">
    <text evidence="3">The sequence shown here is derived from an EMBL/GenBank/DDBJ whole genome shotgun (WGS) entry which is preliminary data.</text>
</comment>
<evidence type="ECO:0000313" key="4">
    <source>
        <dbReference type="Proteomes" id="UP000280434"/>
    </source>
</evidence>
<dbReference type="InterPro" id="IPR002656">
    <property type="entry name" value="Acyl_transf_3_dom"/>
</dbReference>
<gene>
    <name evidence="3" type="ORF">D7S89_07155</name>
</gene>
<dbReference type="EMBL" id="RBZV01000002">
    <property type="protein sequence ID" value="RKP50843.1"/>
    <property type="molecule type" value="Genomic_DNA"/>
</dbReference>
<feature type="transmembrane region" description="Helical" evidence="1">
    <location>
        <begin position="256"/>
        <end position="273"/>
    </location>
</feature>
<feature type="transmembrane region" description="Helical" evidence="1">
    <location>
        <begin position="46"/>
        <end position="63"/>
    </location>
</feature>
<feature type="transmembrane region" description="Helical" evidence="1">
    <location>
        <begin position="6"/>
        <end position="26"/>
    </location>
</feature>
<name>A0A494XTI5_9BURK</name>
<evidence type="ECO:0000259" key="2">
    <source>
        <dbReference type="Pfam" id="PF01757"/>
    </source>
</evidence>
<evidence type="ECO:0000313" key="3">
    <source>
        <dbReference type="EMBL" id="RKP50843.1"/>
    </source>
</evidence>
<dbReference type="Pfam" id="PF01757">
    <property type="entry name" value="Acyl_transf_3"/>
    <property type="match status" value="1"/>
</dbReference>
<dbReference type="GO" id="GO:0009103">
    <property type="term" value="P:lipopolysaccharide biosynthetic process"/>
    <property type="evidence" value="ECO:0007669"/>
    <property type="project" value="TreeGrafter"/>
</dbReference>
<dbReference type="AlphaFoldDB" id="A0A494XTI5"/>
<feature type="transmembrane region" description="Helical" evidence="1">
    <location>
        <begin position="315"/>
        <end position="333"/>
    </location>
</feature>
<feature type="transmembrane region" description="Helical" evidence="1">
    <location>
        <begin position="285"/>
        <end position="303"/>
    </location>
</feature>
<dbReference type="InterPro" id="IPR050879">
    <property type="entry name" value="Acyltransferase_3"/>
</dbReference>